<accession>A0ABV7WKS1</accession>
<protein>
    <submittedName>
        <fullName evidence="2">Uncharacterized protein</fullName>
    </submittedName>
</protein>
<name>A0ABV7WKS1_9MICO</name>
<keyword evidence="3" id="KW-1185">Reference proteome</keyword>
<dbReference type="EMBL" id="JBHRWW010000008">
    <property type="protein sequence ID" value="MFC3689191.1"/>
    <property type="molecule type" value="Genomic_DNA"/>
</dbReference>
<proteinExistence type="predicted"/>
<feature type="transmembrane region" description="Helical" evidence="1">
    <location>
        <begin position="63"/>
        <end position="81"/>
    </location>
</feature>
<gene>
    <name evidence="2" type="ORF">ACFOLH_12640</name>
</gene>
<organism evidence="2 3">
    <name type="scientific">Aquipuribacter hungaricus</name>
    <dbReference type="NCBI Taxonomy" id="545624"/>
    <lineage>
        <taxon>Bacteria</taxon>
        <taxon>Bacillati</taxon>
        <taxon>Actinomycetota</taxon>
        <taxon>Actinomycetes</taxon>
        <taxon>Micrococcales</taxon>
        <taxon>Intrasporangiaceae</taxon>
        <taxon>Aquipuribacter</taxon>
    </lineage>
</organism>
<keyword evidence="1" id="KW-0472">Membrane</keyword>
<dbReference type="Proteomes" id="UP001595685">
    <property type="component" value="Unassembled WGS sequence"/>
</dbReference>
<sequence>MTLSQSPPAAGMGTAASSRRCALTWLVVLLAVVVPLGSVAALAPQVIATGNVSHWPWEEHGVWGWWLVPAGLWLAVVPAAARGRPLRLDWLTGLLLLLAAGTTLALLYNP</sequence>
<evidence type="ECO:0000313" key="3">
    <source>
        <dbReference type="Proteomes" id="UP001595685"/>
    </source>
</evidence>
<evidence type="ECO:0000313" key="2">
    <source>
        <dbReference type="EMBL" id="MFC3689191.1"/>
    </source>
</evidence>
<comment type="caution">
    <text evidence="2">The sequence shown here is derived from an EMBL/GenBank/DDBJ whole genome shotgun (WGS) entry which is preliminary data.</text>
</comment>
<evidence type="ECO:0000256" key="1">
    <source>
        <dbReference type="SAM" id="Phobius"/>
    </source>
</evidence>
<reference evidence="3" key="1">
    <citation type="journal article" date="2019" name="Int. J. Syst. Evol. Microbiol.">
        <title>The Global Catalogue of Microorganisms (GCM) 10K type strain sequencing project: providing services to taxonomists for standard genome sequencing and annotation.</title>
        <authorList>
            <consortium name="The Broad Institute Genomics Platform"/>
            <consortium name="The Broad Institute Genome Sequencing Center for Infectious Disease"/>
            <person name="Wu L."/>
            <person name="Ma J."/>
        </authorList>
    </citation>
    <scope>NUCLEOTIDE SEQUENCE [LARGE SCALE GENOMIC DNA]</scope>
    <source>
        <strain evidence="3">NCAIM B.02333</strain>
    </source>
</reference>
<keyword evidence="1" id="KW-1133">Transmembrane helix</keyword>
<dbReference type="RefSeq" id="WP_340288370.1">
    <property type="nucleotide sequence ID" value="NZ_JBBEOI010000002.1"/>
</dbReference>
<feature type="transmembrane region" description="Helical" evidence="1">
    <location>
        <begin position="21"/>
        <end position="43"/>
    </location>
</feature>
<keyword evidence="1" id="KW-0812">Transmembrane</keyword>
<feature type="transmembrane region" description="Helical" evidence="1">
    <location>
        <begin position="88"/>
        <end position="108"/>
    </location>
</feature>